<evidence type="ECO:0000313" key="2">
    <source>
        <dbReference type="Proteomes" id="UP001311915"/>
    </source>
</evidence>
<protein>
    <submittedName>
        <fullName evidence="1">Uncharacterized protein</fullName>
    </submittedName>
</protein>
<proteinExistence type="predicted"/>
<accession>A0AAV9M373</accession>
<organism evidence="1 2">
    <name type="scientific">Solanum pinnatisectum</name>
    <name type="common">tansyleaf nightshade</name>
    <dbReference type="NCBI Taxonomy" id="50273"/>
    <lineage>
        <taxon>Eukaryota</taxon>
        <taxon>Viridiplantae</taxon>
        <taxon>Streptophyta</taxon>
        <taxon>Embryophyta</taxon>
        <taxon>Tracheophyta</taxon>
        <taxon>Spermatophyta</taxon>
        <taxon>Magnoliopsida</taxon>
        <taxon>eudicotyledons</taxon>
        <taxon>Gunneridae</taxon>
        <taxon>Pentapetalae</taxon>
        <taxon>asterids</taxon>
        <taxon>lamiids</taxon>
        <taxon>Solanales</taxon>
        <taxon>Solanaceae</taxon>
        <taxon>Solanoideae</taxon>
        <taxon>Solaneae</taxon>
        <taxon>Solanum</taxon>
    </lineage>
</organism>
<gene>
    <name evidence="1" type="ORF">R3W88_024288</name>
</gene>
<sequence length="97" mass="10856">MGAGTAGTVKQFISLSTLVECECIEGKTRQMRKMSRLVAEWDQLKHELGEMTTLVGKKDIEMALLKAQLTKTQTDGSITKEFNELKSEKFSPPVTNY</sequence>
<name>A0AAV9M373_9SOLN</name>
<dbReference type="EMBL" id="JAWPEI010000003">
    <property type="protein sequence ID" value="KAK4731300.1"/>
    <property type="molecule type" value="Genomic_DNA"/>
</dbReference>
<reference evidence="1 2" key="1">
    <citation type="submission" date="2023-10" db="EMBL/GenBank/DDBJ databases">
        <title>Genome-Wide Identification Analysis in wild type Solanum Pinnatisectum Reveals Some Genes Defensing Phytophthora Infestans.</title>
        <authorList>
            <person name="Sun C."/>
        </authorList>
    </citation>
    <scope>NUCLEOTIDE SEQUENCE [LARGE SCALE GENOMIC DNA]</scope>
    <source>
        <strain evidence="1">LQN</strain>
        <tissue evidence="1">Leaf</tissue>
    </source>
</reference>
<dbReference type="AlphaFoldDB" id="A0AAV9M373"/>
<keyword evidence="2" id="KW-1185">Reference proteome</keyword>
<comment type="caution">
    <text evidence="1">The sequence shown here is derived from an EMBL/GenBank/DDBJ whole genome shotgun (WGS) entry which is preliminary data.</text>
</comment>
<evidence type="ECO:0000313" key="1">
    <source>
        <dbReference type="EMBL" id="KAK4731300.1"/>
    </source>
</evidence>
<dbReference type="Proteomes" id="UP001311915">
    <property type="component" value="Unassembled WGS sequence"/>
</dbReference>